<accession>S2LE43</accession>
<dbReference type="Pfam" id="PF13332">
    <property type="entry name" value="Fil_haemagg_2"/>
    <property type="match status" value="3"/>
</dbReference>
<evidence type="ECO:0000313" key="2">
    <source>
        <dbReference type="EMBL" id="EPC03026.1"/>
    </source>
</evidence>
<dbReference type="STRING" id="1121939.L861_22210"/>
<dbReference type="SMART" id="SM00912">
    <property type="entry name" value="Haemagg_act"/>
    <property type="match status" value="1"/>
</dbReference>
<dbReference type="NCBIfam" id="TIGR01731">
    <property type="entry name" value="fil_hemag_20aa"/>
    <property type="match status" value="14"/>
</dbReference>
<dbReference type="InterPro" id="IPR010069">
    <property type="entry name" value="CdiA_FHA1_rpt"/>
</dbReference>
<dbReference type="Gene3D" id="2.160.20.10">
    <property type="entry name" value="Single-stranded right-handed beta-helix, Pectin lyase-like"/>
    <property type="match status" value="1"/>
</dbReference>
<dbReference type="InterPro" id="IPR025157">
    <property type="entry name" value="Hemagglutinin_rpt"/>
</dbReference>
<sequence>MNSRSPLSCYVAILLISALFWHPVIVLADGIVVAPGSGNTSLDRAGNGVPVVDIATPNGRGLSHNKFTDYNVGRRGVILNNATRKLQSTQLGGLIVGNPNLRGQAARLIINEVNGGRPSQLEGYTEVAGSAANVVVANPYGITCNGCGFINSPRVTLSTGQPIIEDGDLDRFAVDQGRVAIEGLGLNAAQVDQFDIITRAAEINAEIHAKNLNVITGANDVDVESLETTARQGTGEAPALAIDSSALGGMYAGSIRLVGTDSGVGVKLAGDMAASDGDIRIDANGHLRLANASSSGTIQAKATYATLSGNVHGSQAVSVRTREDLDIDVTSRLTSAGNITLNAGQTIDHQGIVIAGIENDTFQPGAGLTLTANQLDNHGHLAATQTLTVTTTAATHNHGRLLASEIAVDTATLDNHPDSLIAAGTIEIDADSVDNSGATIEATNTLTVDADTLTNNDGTLTGDSATLTVTQDLTNQRGVISAENGDLTLKVGEQSDNLTGYLNNADGMIEASDTLTVDANKLTNTNGDLRALGGDTSRLTITGTLDNHNGRLEVASDNATLDAGTLLNDQGQLTHTGSGLLRLDADSVTNAGGQVHGTGSGQVTLDRLDDVGEWKFNGALGFTLDQGLTLVAGDTITSATSLTLKMASLDNRGELLANDALAIHASGDITNHGLISTRGDLDITARHLTQLDGRLASGGTSTYHLDGKLLNQGFLTGVGDITITTAHLDNHGTLGSLGNLNIDSSGRIDNRADSLLFSGGDMTLFGTHLLNRYGEIYSQGDLDFARNDDHARAERLENRSGTIEAEGNIDLFADSVKNVRDVIEEKWVEVGGSAVKKLYLAEAYEQAEYYSHGGESAPPDRVPEWDVDFYDLTLKEASEKVVVSSSKSGSIVSGGNLSIRALSVENSASTIAAKGNVDIVSSSLENRGSGERRERIRKYEFDRSYFDVSNRKRFFEIVGKGEESSFGDNALPEILANHELKSDIVTIEESDSSLSGIIQAGDTVSLRISGNVENGTVKENARVQLNGNLGNTGTNAPVSSLTITLNQRTTDGDGRISPAELDSFRLPQGRYGLFVRNTSPQSRYLIETNPEFTSAEQLMGSDYLLDKLDYTADGAYQLLGDGRYELRLIRDAVLANTGQRFLKDSLDDDYAQYRQLMDNAVAAKDALRLSVGVGLTPAQTAALTHDIVWLEEQQVDGQTVLAPVLYLAQVDERNVRGASLIQGRDIDLIAGGDLVNVGTIRATNDLAATSDGSILQGGLLDAGERLDLSAGDSIRNALAGEIRGGQVSLTATEGDIVNDRTAVTAGYDKSYETYLDQGGLISARDGLELNAGRDIVNRAEIDSQGDADLQAGRDIVTEAVVDAWREARVHEYGWLRESSSLLGANVTVAGGTVLDAGRDVRLEASEISSGAGLSIIAANDISLEAGDSRKNASFGRNYRKSLNIEQSGSELSADDDITLRAGRDVTAIASHVTAGSNLTIDTGRNLTLAAAAEVDHSEVHDSTAQQVERRVRQQGSKLEAGNDLLLSADQNLQLIASEAEAKGDAYLFAGHNVALYTANNQDYSLSEKRSGGGLFGSSSYRRDEINNLRAVGSQVHSGNDLSVVSGADQTYQGARLEAGNDLTLASGGAIRFETASDIRTESHEKRSGNFAWQSSEGEGFTRETLRQSELVSRGNLVIQAANRIVVDVPEVNQQTVSEMVDAMVEADSDLAWLKEMETRGDVDWRRVKAIHDTWDYEHSGIGAGAAMVIAIVAAAFGQYYVGPMLGTGTAAAAGGAAAGSMAGTAAVSMVNNRGDLGATLDDTLSSDSLRSATIAAISAGIAKGTLGESINTTTGATTGLGLSKVGDIARFAGQRVTQAVIDAGVRTAIGDGSLSDNLEAGLEDALTHVVSGVLFHAVGDYAVDHDLSEGSPEKIALHALVGGAVSEAMGGDFKTGALAAGASEALADKLVESAWENPLLSNTVAQIVGITAAGFVGGDVEQGAWIAGQAESYNRYLHEEEEALAKELATQSDRHDADDIADGLRYAQTDAYPDRVGINGALADTQQMDTGAWFDTTDGRLLVLSGEDGTGRYLMQDFSQIQKPGADLITFIQQHTGDTYRWPEPSGANDNILPSRDPSTGRILDETGRYYVTMQADGRSFRVPHWPCVGYCDGENMDFSDSATIEWVNASNVATLDVGAKAATAGLLVTSGGWVGAVLNLSSVGLSFATAYHRDQVAQQTSAQSFSLLHNKVLNEVFRKSLSTRLDAALSLSGYYDFLSNDIPNDVELIGGYKDDE</sequence>
<reference evidence="2 3" key="1">
    <citation type="journal article" date="2013" name="Genome Announc.">
        <title>Draft genome sequence of the moderately halophilic gammaproteobacterium Halomonas anticariensis FP35.</title>
        <authorList>
            <person name="Tahrioui A."/>
            <person name="Quesada E."/>
            <person name="Llamas I."/>
        </authorList>
    </citation>
    <scope>NUCLEOTIDE SEQUENCE [LARGE SCALE GENOMIC DNA]</scope>
    <source>
        <strain evidence="3">DSM 16096 / CECT 5854 / LMG 22089 / FP35</strain>
    </source>
</reference>
<comment type="caution">
    <text evidence="2">The sequence shown here is derived from an EMBL/GenBank/DDBJ whole genome shotgun (WGS) entry which is preliminary data.</text>
</comment>
<dbReference type="OrthoDB" id="2664633at2"/>
<dbReference type="Pfam" id="PF05594">
    <property type="entry name" value="Fil_haemagg"/>
    <property type="match status" value="10"/>
</dbReference>
<feature type="domain" description="Filamentous haemagglutinin FhaB/tRNA nuclease CdiA-like TPS" evidence="1">
    <location>
        <begin position="46"/>
        <end position="167"/>
    </location>
</feature>
<dbReference type="NCBIfam" id="TIGR01901">
    <property type="entry name" value="adhes_NPXG"/>
    <property type="match status" value="1"/>
</dbReference>
<dbReference type="Pfam" id="PF05860">
    <property type="entry name" value="TPS"/>
    <property type="match status" value="1"/>
</dbReference>
<organism evidence="2 3">
    <name type="scientific">Litchfieldella anticariensis (strain DSM 16096 / CECT 5854 / CIP 108499 / LMG 22089 / FP35)</name>
    <name type="common">Halomonas anticariensis</name>
    <dbReference type="NCBI Taxonomy" id="1121939"/>
    <lineage>
        <taxon>Bacteria</taxon>
        <taxon>Pseudomonadati</taxon>
        <taxon>Pseudomonadota</taxon>
        <taxon>Gammaproteobacteria</taxon>
        <taxon>Oceanospirillales</taxon>
        <taxon>Halomonadaceae</taxon>
        <taxon>Litchfieldella</taxon>
    </lineage>
</organism>
<name>S2LE43_LITA3</name>
<dbReference type="InterPro" id="IPR012334">
    <property type="entry name" value="Pectin_lyas_fold"/>
</dbReference>
<dbReference type="eggNOG" id="COG3210">
    <property type="taxonomic scope" value="Bacteria"/>
</dbReference>
<dbReference type="SUPFAM" id="SSF51126">
    <property type="entry name" value="Pectin lyase-like"/>
    <property type="match status" value="1"/>
</dbReference>
<dbReference type="Pfam" id="PF04830">
    <property type="entry name" value="DUF637"/>
    <property type="match status" value="1"/>
</dbReference>
<dbReference type="RefSeq" id="WP_016415948.1">
    <property type="nucleotide sequence ID" value="NZ_KE332388.1"/>
</dbReference>
<dbReference type="GO" id="GO:0003824">
    <property type="term" value="F:catalytic activity"/>
    <property type="evidence" value="ECO:0007669"/>
    <property type="project" value="UniProtKB-ARBA"/>
</dbReference>
<proteinExistence type="predicted"/>
<dbReference type="InterPro" id="IPR008619">
    <property type="entry name" value="Filamentous_hemagglutn_rpt"/>
</dbReference>
<dbReference type="EMBL" id="ASTJ01000022">
    <property type="protein sequence ID" value="EPC03026.1"/>
    <property type="molecule type" value="Genomic_DNA"/>
</dbReference>
<evidence type="ECO:0000259" key="1">
    <source>
        <dbReference type="SMART" id="SM00912"/>
    </source>
</evidence>
<evidence type="ECO:0000313" key="3">
    <source>
        <dbReference type="Proteomes" id="UP000014463"/>
    </source>
</evidence>
<protein>
    <recommendedName>
        <fullName evidence="1">Filamentous haemagglutinin FhaB/tRNA nuclease CdiA-like TPS domain-containing protein</fullName>
    </recommendedName>
</protein>
<dbReference type="Proteomes" id="UP000014463">
    <property type="component" value="Unassembled WGS sequence"/>
</dbReference>
<dbReference type="PATRIC" id="fig|1121939.11.peg.1448"/>
<dbReference type="InterPro" id="IPR011050">
    <property type="entry name" value="Pectin_lyase_fold/virulence"/>
</dbReference>
<keyword evidence="3" id="KW-1185">Reference proteome</keyword>
<dbReference type="InterPro" id="IPR006915">
    <property type="entry name" value="DUF637_hemagglutn_put"/>
</dbReference>
<gene>
    <name evidence="2" type="ORF">L861_22210</name>
</gene>
<dbReference type="InterPro" id="IPR008638">
    <property type="entry name" value="FhaB/CdiA-like_TPS"/>
</dbReference>